<keyword evidence="1" id="KW-1133">Transmembrane helix</keyword>
<gene>
    <name evidence="3" type="ORF">A3B49_03075</name>
</gene>
<keyword evidence="1" id="KW-0812">Transmembrane</keyword>
<evidence type="ECO:0000313" key="3">
    <source>
        <dbReference type="EMBL" id="OGE65123.1"/>
    </source>
</evidence>
<dbReference type="AlphaFoldDB" id="A0A1F5MID4"/>
<dbReference type="Gene3D" id="3.30.70.2650">
    <property type="match status" value="1"/>
</dbReference>
<dbReference type="SUPFAM" id="SSF143430">
    <property type="entry name" value="TTP0101/SSO1404-like"/>
    <property type="match status" value="1"/>
</dbReference>
<protein>
    <recommendedName>
        <fullName evidence="2">Transcriptional repressor PaaX-like central Cas2-like domain-containing protein</fullName>
    </recommendedName>
</protein>
<evidence type="ECO:0000259" key="2">
    <source>
        <dbReference type="Pfam" id="PF20803"/>
    </source>
</evidence>
<feature type="transmembrane region" description="Helical" evidence="1">
    <location>
        <begin position="12"/>
        <end position="31"/>
    </location>
</feature>
<sequence length="179" mass="20846">MTEKQKEVAKTIVLALGIVGVVSLVAVAPGLGKIIPLLQKVDTRRINQEIKRLYKRGLVEIIKRKNGVEEIRLTKKGKAKLVQYNIDQLKVEKPQKWDGKWRVVIFDIPVTKNQSRELLRRKMKQLGFYKLQNSVFVHPYPCLEIVEFIREYFGVKAEVEYIEADNLESQNKLINHFFV</sequence>
<organism evidence="3 4">
    <name type="scientific">Candidatus Daviesbacteria bacterium RIFCSPLOWO2_01_FULL_40_24</name>
    <dbReference type="NCBI Taxonomy" id="1797787"/>
    <lineage>
        <taxon>Bacteria</taxon>
        <taxon>Candidatus Daviesiibacteriota</taxon>
    </lineage>
</organism>
<name>A0A1F5MID4_9BACT</name>
<comment type="caution">
    <text evidence="3">The sequence shown here is derived from an EMBL/GenBank/DDBJ whole genome shotgun (WGS) entry which is preliminary data.</text>
</comment>
<feature type="domain" description="Transcriptional repressor PaaX-like central Cas2-like" evidence="2">
    <location>
        <begin position="95"/>
        <end position="171"/>
    </location>
</feature>
<reference evidence="3 4" key="1">
    <citation type="journal article" date="2016" name="Nat. Commun.">
        <title>Thousands of microbial genomes shed light on interconnected biogeochemical processes in an aquifer system.</title>
        <authorList>
            <person name="Anantharaman K."/>
            <person name="Brown C.T."/>
            <person name="Hug L.A."/>
            <person name="Sharon I."/>
            <person name="Castelle C.J."/>
            <person name="Probst A.J."/>
            <person name="Thomas B.C."/>
            <person name="Singh A."/>
            <person name="Wilkins M.J."/>
            <person name="Karaoz U."/>
            <person name="Brodie E.L."/>
            <person name="Williams K.H."/>
            <person name="Hubbard S.S."/>
            <person name="Banfield J.F."/>
        </authorList>
    </citation>
    <scope>NUCLEOTIDE SEQUENCE [LARGE SCALE GENOMIC DNA]</scope>
</reference>
<dbReference type="PANTHER" id="PTHR30319:SF1">
    <property type="entry name" value="TRANSCRIPTIONAL REPRESSOR PAAX"/>
    <property type="match status" value="1"/>
</dbReference>
<evidence type="ECO:0000256" key="1">
    <source>
        <dbReference type="SAM" id="Phobius"/>
    </source>
</evidence>
<dbReference type="InterPro" id="IPR048846">
    <property type="entry name" value="PaaX-like_central"/>
</dbReference>
<keyword evidence="1" id="KW-0472">Membrane</keyword>
<dbReference type="EMBL" id="MFDO01000024">
    <property type="protein sequence ID" value="OGE65123.1"/>
    <property type="molecule type" value="Genomic_DNA"/>
</dbReference>
<dbReference type="Proteomes" id="UP000178017">
    <property type="component" value="Unassembled WGS sequence"/>
</dbReference>
<dbReference type="Pfam" id="PF20803">
    <property type="entry name" value="PaaX_M"/>
    <property type="match status" value="1"/>
</dbReference>
<evidence type="ECO:0000313" key="4">
    <source>
        <dbReference type="Proteomes" id="UP000178017"/>
    </source>
</evidence>
<dbReference type="PANTHER" id="PTHR30319">
    <property type="entry name" value="PHENYLACETIC ACID REGULATOR-RELATED TRANSCRIPTIONAL REPRESSOR"/>
    <property type="match status" value="1"/>
</dbReference>
<dbReference type="GO" id="GO:0006351">
    <property type="term" value="P:DNA-templated transcription"/>
    <property type="evidence" value="ECO:0007669"/>
    <property type="project" value="TreeGrafter"/>
</dbReference>
<accession>A0A1F5MID4</accession>
<proteinExistence type="predicted"/>